<feature type="region of interest" description="Disordered" evidence="1">
    <location>
        <begin position="1"/>
        <end position="26"/>
    </location>
</feature>
<dbReference type="Proteomes" id="UP000826195">
    <property type="component" value="Unassembled WGS sequence"/>
</dbReference>
<evidence type="ECO:0000313" key="2">
    <source>
        <dbReference type="EMBL" id="KAH0540745.1"/>
    </source>
</evidence>
<protein>
    <submittedName>
        <fullName evidence="2">Uncharacterized protein</fullName>
    </submittedName>
</protein>
<evidence type="ECO:0000256" key="1">
    <source>
        <dbReference type="SAM" id="MobiDB-lite"/>
    </source>
</evidence>
<proteinExistence type="predicted"/>
<gene>
    <name evidence="2" type="ORF">KQX54_019596</name>
</gene>
<dbReference type="EMBL" id="JAHXZJ010002609">
    <property type="protein sequence ID" value="KAH0540745.1"/>
    <property type="molecule type" value="Genomic_DNA"/>
</dbReference>
<dbReference type="AlphaFoldDB" id="A0AAV7I2G1"/>
<accession>A0AAV7I2G1</accession>
<comment type="caution">
    <text evidence="2">The sequence shown here is derived from an EMBL/GenBank/DDBJ whole genome shotgun (WGS) entry which is preliminary data.</text>
</comment>
<sequence length="156" mass="17076">MRESSHSHWVPTPFPSINGNARASEAPPTSKLAGVLVLPGAAVCCRNGRHATVKLPLVARDVQRLTVFPALHTSNGVPNVRRARVSEDAESRPRNANRDKERVVRVIEVRQRGTVKTDREGGVILADQSYDPALTLTITLTPVHHRHSTCTHFLSG</sequence>
<organism evidence="2 3">
    <name type="scientific">Cotesia glomerata</name>
    <name type="common">Lepidopteran parasitic wasp</name>
    <name type="synonym">Apanteles glomeratus</name>
    <dbReference type="NCBI Taxonomy" id="32391"/>
    <lineage>
        <taxon>Eukaryota</taxon>
        <taxon>Metazoa</taxon>
        <taxon>Ecdysozoa</taxon>
        <taxon>Arthropoda</taxon>
        <taxon>Hexapoda</taxon>
        <taxon>Insecta</taxon>
        <taxon>Pterygota</taxon>
        <taxon>Neoptera</taxon>
        <taxon>Endopterygota</taxon>
        <taxon>Hymenoptera</taxon>
        <taxon>Apocrita</taxon>
        <taxon>Ichneumonoidea</taxon>
        <taxon>Braconidae</taxon>
        <taxon>Microgastrinae</taxon>
        <taxon>Cotesia</taxon>
    </lineage>
</organism>
<keyword evidence="3" id="KW-1185">Reference proteome</keyword>
<reference evidence="2 3" key="1">
    <citation type="journal article" date="2021" name="J. Hered.">
        <title>A chromosome-level genome assembly of the parasitoid wasp, Cotesia glomerata (Hymenoptera: Braconidae).</title>
        <authorList>
            <person name="Pinto B.J."/>
            <person name="Weis J.J."/>
            <person name="Gamble T."/>
            <person name="Ode P.J."/>
            <person name="Paul R."/>
            <person name="Zaspel J.M."/>
        </authorList>
    </citation>
    <scope>NUCLEOTIDE SEQUENCE [LARGE SCALE GENOMIC DNA]</scope>
    <source>
        <strain evidence="2">CgM1</strain>
    </source>
</reference>
<evidence type="ECO:0000313" key="3">
    <source>
        <dbReference type="Proteomes" id="UP000826195"/>
    </source>
</evidence>
<name>A0AAV7I2G1_COTGL</name>